<evidence type="ECO:0000313" key="2">
    <source>
        <dbReference type="Proteomes" id="UP000676336"/>
    </source>
</evidence>
<dbReference type="EMBL" id="CAJOBI010054607">
    <property type="protein sequence ID" value="CAF4388255.1"/>
    <property type="molecule type" value="Genomic_DNA"/>
</dbReference>
<protein>
    <submittedName>
        <fullName evidence="1">Uncharacterized protein</fullName>
    </submittedName>
</protein>
<comment type="caution">
    <text evidence="1">The sequence shown here is derived from an EMBL/GenBank/DDBJ whole genome shotgun (WGS) entry which is preliminary data.</text>
</comment>
<evidence type="ECO:0000313" key="1">
    <source>
        <dbReference type="EMBL" id="CAF4388255.1"/>
    </source>
</evidence>
<sequence>MKTSKTCFSNFLPLSPSIPSNDDNSLDDIDSKSRLIKCYYRHVNEQVNSIMKRFSYLLDTEHRNISSLT</sequence>
<dbReference type="AlphaFoldDB" id="A0A8S2VA39"/>
<organism evidence="1 2">
    <name type="scientific">Rotaria magnacalcarata</name>
    <dbReference type="NCBI Taxonomy" id="392030"/>
    <lineage>
        <taxon>Eukaryota</taxon>
        <taxon>Metazoa</taxon>
        <taxon>Spiralia</taxon>
        <taxon>Gnathifera</taxon>
        <taxon>Rotifera</taxon>
        <taxon>Eurotatoria</taxon>
        <taxon>Bdelloidea</taxon>
        <taxon>Philodinida</taxon>
        <taxon>Philodinidae</taxon>
        <taxon>Rotaria</taxon>
    </lineage>
</organism>
<dbReference type="Proteomes" id="UP000676336">
    <property type="component" value="Unassembled WGS sequence"/>
</dbReference>
<feature type="non-terminal residue" evidence="1">
    <location>
        <position position="69"/>
    </location>
</feature>
<gene>
    <name evidence="1" type="ORF">SMN809_LOCUS29889</name>
</gene>
<name>A0A8S2VA39_9BILA</name>
<proteinExistence type="predicted"/>
<reference evidence="1" key="1">
    <citation type="submission" date="2021-02" db="EMBL/GenBank/DDBJ databases">
        <authorList>
            <person name="Nowell W R."/>
        </authorList>
    </citation>
    <scope>NUCLEOTIDE SEQUENCE</scope>
</reference>
<accession>A0A8S2VA39</accession>